<dbReference type="GO" id="GO:0004540">
    <property type="term" value="F:RNA nuclease activity"/>
    <property type="evidence" value="ECO:0007669"/>
    <property type="project" value="InterPro"/>
</dbReference>
<dbReference type="EMBL" id="BBJU01000032">
    <property type="protein sequence ID" value="GAK73169.1"/>
    <property type="molecule type" value="Genomic_DNA"/>
</dbReference>
<accession>A0A081D2M3</accession>
<organism evidence="2 3">
    <name type="scientific">Agrobacterium rubi TR3 = NBRC 13261</name>
    <dbReference type="NCBI Taxonomy" id="1368415"/>
    <lineage>
        <taxon>Bacteria</taxon>
        <taxon>Pseudomonadati</taxon>
        <taxon>Pseudomonadota</taxon>
        <taxon>Alphaproteobacteria</taxon>
        <taxon>Hyphomicrobiales</taxon>
        <taxon>Rhizobiaceae</taxon>
        <taxon>Rhizobium/Agrobacterium group</taxon>
        <taxon>Agrobacterium</taxon>
    </lineage>
</organism>
<dbReference type="PANTHER" id="PTHR35458:SF8">
    <property type="entry name" value="SLR0650 PROTEIN"/>
    <property type="match status" value="1"/>
</dbReference>
<reference evidence="2 3" key="1">
    <citation type="submission" date="2014-08" db="EMBL/GenBank/DDBJ databases">
        <title>Whole genome shotgun sequence of Rhizobium rubi NBRC 13261.</title>
        <authorList>
            <person name="Katano-Makiyama Y."/>
            <person name="Hosoyama A."/>
            <person name="Hashimoto M."/>
            <person name="Hosoyama Y."/>
            <person name="Noguchi M."/>
            <person name="Tsuchikane K."/>
            <person name="Uohara A."/>
            <person name="Ohji S."/>
            <person name="Ichikawa N."/>
            <person name="Kimura A."/>
            <person name="Yamazoe A."/>
            <person name="Fujita N."/>
        </authorList>
    </citation>
    <scope>NUCLEOTIDE SEQUENCE [LARGE SCALE GENOMIC DNA]</scope>
    <source>
        <strain evidence="2 3">NBRC 13261</strain>
    </source>
</reference>
<dbReference type="RefSeq" id="WP_065699161.1">
    <property type="nucleotide sequence ID" value="NZ_BBJU01000032.1"/>
</dbReference>
<evidence type="ECO:0000259" key="1">
    <source>
        <dbReference type="Pfam" id="PF01936"/>
    </source>
</evidence>
<dbReference type="AlphaFoldDB" id="A0A081D2M3"/>
<sequence>MTDKTFFFVDGSHYDRLRRVFDTRLDLPKLGAIAAHGAPIDQSVYFRDERDDAEASRLNGLFEWLRRHGFEVRGHVHAKSEPRERYGTNLVEIAVAALTMATAGDRVLLLAGDRKLEAMCRALRTKGTTITLVSTLQASEKIAPPRILLNAVDRFIDVAQILDQVIDPKPDINNEEHGRQKRGTV</sequence>
<evidence type="ECO:0000313" key="3">
    <source>
        <dbReference type="Proteomes" id="UP000028701"/>
    </source>
</evidence>
<dbReference type="eggNOG" id="COG1432">
    <property type="taxonomic scope" value="Bacteria"/>
</dbReference>
<comment type="caution">
    <text evidence="2">The sequence shown here is derived from an EMBL/GenBank/DDBJ whole genome shotgun (WGS) entry which is preliminary data.</text>
</comment>
<dbReference type="InterPro" id="IPR047140">
    <property type="entry name" value="LabA"/>
</dbReference>
<proteinExistence type="predicted"/>
<protein>
    <recommendedName>
        <fullName evidence="1">NYN domain-containing protein</fullName>
    </recommendedName>
</protein>
<dbReference type="InterPro" id="IPR021139">
    <property type="entry name" value="NYN"/>
</dbReference>
<gene>
    <name evidence="2" type="ORF">RRU01S_32_00310</name>
</gene>
<dbReference type="OrthoDB" id="8304040at2"/>
<feature type="domain" description="NYN" evidence="1">
    <location>
        <begin position="8"/>
        <end position="158"/>
    </location>
</feature>
<dbReference type="Proteomes" id="UP000028701">
    <property type="component" value="Unassembled WGS sequence"/>
</dbReference>
<dbReference type="PANTHER" id="PTHR35458">
    <property type="entry name" value="SLR0755 PROTEIN"/>
    <property type="match status" value="1"/>
</dbReference>
<dbReference type="Pfam" id="PF01936">
    <property type="entry name" value="NYN"/>
    <property type="match status" value="1"/>
</dbReference>
<name>A0A081D2M3_9HYPH</name>
<dbReference type="Gene3D" id="3.40.50.1010">
    <property type="entry name" value="5'-nuclease"/>
    <property type="match status" value="1"/>
</dbReference>
<evidence type="ECO:0000313" key="2">
    <source>
        <dbReference type="EMBL" id="GAK73169.1"/>
    </source>
</evidence>